<evidence type="ECO:0000313" key="1">
    <source>
        <dbReference type="EMBL" id="MBB4922273.1"/>
    </source>
</evidence>
<evidence type="ECO:0000313" key="2">
    <source>
        <dbReference type="Proteomes" id="UP000540506"/>
    </source>
</evidence>
<gene>
    <name evidence="1" type="ORF">FHR34_001266</name>
</gene>
<dbReference type="Proteomes" id="UP000540506">
    <property type="component" value="Unassembled WGS sequence"/>
</dbReference>
<keyword evidence="2" id="KW-1185">Reference proteome</keyword>
<dbReference type="EMBL" id="JACHJV010000001">
    <property type="protein sequence ID" value="MBB4922273.1"/>
    <property type="molecule type" value="Genomic_DNA"/>
</dbReference>
<organism evidence="1 2">
    <name type="scientific">Kitasatospora kifunensis</name>
    <name type="common">Streptomyces kifunensis</name>
    <dbReference type="NCBI Taxonomy" id="58351"/>
    <lineage>
        <taxon>Bacteria</taxon>
        <taxon>Bacillati</taxon>
        <taxon>Actinomycetota</taxon>
        <taxon>Actinomycetes</taxon>
        <taxon>Kitasatosporales</taxon>
        <taxon>Streptomycetaceae</taxon>
        <taxon>Kitasatospora</taxon>
    </lineage>
</organism>
<dbReference type="RefSeq" id="WP_184934475.1">
    <property type="nucleotide sequence ID" value="NZ_JACHJV010000001.1"/>
</dbReference>
<protein>
    <submittedName>
        <fullName evidence="1">Uncharacterized protein</fullName>
    </submittedName>
</protein>
<reference evidence="1 2" key="1">
    <citation type="submission" date="2020-08" db="EMBL/GenBank/DDBJ databases">
        <title>Sequencing the genomes of 1000 actinobacteria strains.</title>
        <authorList>
            <person name="Klenk H.-P."/>
        </authorList>
    </citation>
    <scope>NUCLEOTIDE SEQUENCE [LARGE SCALE GENOMIC DNA]</scope>
    <source>
        <strain evidence="1 2">DSM 41654</strain>
    </source>
</reference>
<proteinExistence type="predicted"/>
<dbReference type="AlphaFoldDB" id="A0A7W7VTY9"/>
<sequence length="126" mass="13944">MANRVDIDDSWQAQVGAAVEALFQARLGPDIVRDAKRYCPERTGALQESIEHHLEDGDLIVSATGGDDGRTYAAYVELGTRPHEIRPVRKQALFWAGAAHPVGKVDHPGTRPMPFLRPALFQERSE</sequence>
<comment type="caution">
    <text evidence="1">The sequence shown here is derived from an EMBL/GenBank/DDBJ whole genome shotgun (WGS) entry which is preliminary data.</text>
</comment>
<name>A0A7W7VTY9_KITKI</name>
<accession>A0A7W7VTY9</accession>